<dbReference type="PANTHER" id="PTHR10838">
    <property type="entry name" value="SYNAPTOGYRIN"/>
    <property type="match status" value="1"/>
</dbReference>
<evidence type="ECO:0000256" key="2">
    <source>
        <dbReference type="ARBA" id="ARBA00010252"/>
    </source>
</evidence>
<gene>
    <name evidence="9" type="ORF">BaRGS_00015980</name>
</gene>
<comment type="similarity">
    <text evidence="2 6">Belongs to the synaptogyrin family.</text>
</comment>
<dbReference type="PROSITE" id="PS51225">
    <property type="entry name" value="MARVEL"/>
    <property type="match status" value="1"/>
</dbReference>
<keyword evidence="5 6" id="KW-0472">Membrane</keyword>
<accession>A0ABD0L0A6</accession>
<reference evidence="9 10" key="1">
    <citation type="journal article" date="2023" name="Sci. Data">
        <title>Genome assembly of the Korean intertidal mud-creeper Batillaria attramentaria.</title>
        <authorList>
            <person name="Patra A.K."/>
            <person name="Ho P.T."/>
            <person name="Jun S."/>
            <person name="Lee S.J."/>
            <person name="Kim Y."/>
            <person name="Won Y.J."/>
        </authorList>
    </citation>
    <scope>NUCLEOTIDE SEQUENCE [LARGE SCALE GENOMIC DNA]</scope>
    <source>
        <strain evidence="9">Wonlab-2016</strain>
    </source>
</reference>
<name>A0ABD0L0A6_9CAEN</name>
<evidence type="ECO:0000256" key="6">
    <source>
        <dbReference type="PIRNR" id="PIRNR011282"/>
    </source>
</evidence>
<dbReference type="PIRSF" id="PIRSF011282">
    <property type="entry name" value="Synaptogyrin"/>
    <property type="match status" value="1"/>
</dbReference>
<dbReference type="InterPro" id="IPR016579">
    <property type="entry name" value="Synaptogyrin"/>
</dbReference>
<organism evidence="9 10">
    <name type="scientific">Batillaria attramentaria</name>
    <dbReference type="NCBI Taxonomy" id="370345"/>
    <lineage>
        <taxon>Eukaryota</taxon>
        <taxon>Metazoa</taxon>
        <taxon>Spiralia</taxon>
        <taxon>Lophotrochozoa</taxon>
        <taxon>Mollusca</taxon>
        <taxon>Gastropoda</taxon>
        <taxon>Caenogastropoda</taxon>
        <taxon>Sorbeoconcha</taxon>
        <taxon>Cerithioidea</taxon>
        <taxon>Batillariidae</taxon>
        <taxon>Batillaria</taxon>
    </lineage>
</organism>
<comment type="subcellular location">
    <subcellularLocation>
        <location evidence="1 6">Membrane</location>
        <topology evidence="1 6">Multi-pass membrane protein</topology>
    </subcellularLocation>
</comment>
<dbReference type="Proteomes" id="UP001519460">
    <property type="component" value="Unassembled WGS sequence"/>
</dbReference>
<keyword evidence="10" id="KW-1185">Reference proteome</keyword>
<dbReference type="AlphaFoldDB" id="A0ABD0L0A6"/>
<proteinExistence type="inferred from homology"/>
<feature type="region of interest" description="Disordered" evidence="7">
    <location>
        <begin position="184"/>
        <end position="227"/>
    </location>
</feature>
<feature type="domain" description="MARVEL" evidence="8">
    <location>
        <begin position="25"/>
        <end position="175"/>
    </location>
</feature>
<feature type="transmembrane region" description="Helical" evidence="6">
    <location>
        <begin position="68"/>
        <end position="91"/>
    </location>
</feature>
<evidence type="ECO:0000256" key="1">
    <source>
        <dbReference type="ARBA" id="ARBA00004141"/>
    </source>
</evidence>
<dbReference type="Pfam" id="PF01284">
    <property type="entry name" value="MARVEL"/>
    <property type="match status" value="1"/>
</dbReference>
<feature type="transmembrane region" description="Helical" evidence="6">
    <location>
        <begin position="35"/>
        <end position="56"/>
    </location>
</feature>
<evidence type="ECO:0000256" key="7">
    <source>
        <dbReference type="SAM" id="MobiDB-lite"/>
    </source>
</evidence>
<evidence type="ECO:0000313" key="9">
    <source>
        <dbReference type="EMBL" id="KAK7492842.1"/>
    </source>
</evidence>
<dbReference type="EMBL" id="JACVVK020000099">
    <property type="protein sequence ID" value="KAK7492842.1"/>
    <property type="molecule type" value="Genomic_DNA"/>
</dbReference>
<evidence type="ECO:0000256" key="5">
    <source>
        <dbReference type="ARBA" id="ARBA00023136"/>
    </source>
</evidence>
<dbReference type="PANTHER" id="PTHR10838:SF20">
    <property type="entry name" value="SYNAPTOGYRIN"/>
    <property type="match status" value="1"/>
</dbReference>
<protein>
    <recommendedName>
        <fullName evidence="6">Synaptogyrin</fullName>
    </recommendedName>
</protein>
<keyword evidence="4 6" id="KW-1133">Transmembrane helix</keyword>
<evidence type="ECO:0000256" key="4">
    <source>
        <dbReference type="ARBA" id="ARBA00022989"/>
    </source>
</evidence>
<evidence type="ECO:0000313" key="10">
    <source>
        <dbReference type="Proteomes" id="UP001519460"/>
    </source>
</evidence>
<dbReference type="InterPro" id="IPR008253">
    <property type="entry name" value="Marvel"/>
</dbReference>
<evidence type="ECO:0000259" key="8">
    <source>
        <dbReference type="PROSITE" id="PS51225"/>
    </source>
</evidence>
<dbReference type="GO" id="GO:0016020">
    <property type="term" value="C:membrane"/>
    <property type="evidence" value="ECO:0007669"/>
    <property type="project" value="UniProtKB-SubCell"/>
</dbReference>
<evidence type="ECO:0000256" key="3">
    <source>
        <dbReference type="ARBA" id="ARBA00022692"/>
    </source>
</evidence>
<sequence>MSAAPGIGGAYGAGKAGAPFDPLVYIKKPQVILRLVSLLFSIIVFGCISSGAWFGHSCQMHGDVNACGYGTGIGVIAFLLCIGFLIVDALFENLSSVQHRKYAVLADLAASGLWTFLWFVGFCYMTDAWRRSEPGANYMQPSGKGKDNIQAAIAFSFFSIFTWGGLTFLAVRRYRMGAQEAFSTGYDQDPNASSPYSSFPGSESGDPYQQPPFSQQKETPDYQPPTY</sequence>
<feature type="transmembrane region" description="Helical" evidence="6">
    <location>
        <begin position="149"/>
        <end position="171"/>
    </location>
</feature>
<keyword evidence="3 6" id="KW-0812">Transmembrane</keyword>
<feature type="compositionally biased region" description="Low complexity" evidence="7">
    <location>
        <begin position="193"/>
        <end position="205"/>
    </location>
</feature>
<feature type="transmembrane region" description="Helical" evidence="6">
    <location>
        <begin position="103"/>
        <end position="129"/>
    </location>
</feature>
<comment type="caution">
    <text evidence="9">The sequence shown here is derived from an EMBL/GenBank/DDBJ whole genome shotgun (WGS) entry which is preliminary data.</text>
</comment>